<dbReference type="InterPro" id="IPR011110">
    <property type="entry name" value="Reg_prop"/>
</dbReference>
<dbReference type="CDD" id="cd16917">
    <property type="entry name" value="HATPase_UhpB-NarQ-NarX-like"/>
    <property type="match status" value="1"/>
</dbReference>
<evidence type="ECO:0000256" key="6">
    <source>
        <dbReference type="ARBA" id="ARBA00022777"/>
    </source>
</evidence>
<dbReference type="AlphaFoldDB" id="A0A644SQN1"/>
<keyword evidence="4" id="KW-0808">Transferase</keyword>
<gene>
    <name evidence="11" type="ORF">SDC9_01523</name>
</gene>
<reference evidence="11" key="1">
    <citation type="submission" date="2019-08" db="EMBL/GenBank/DDBJ databases">
        <authorList>
            <person name="Kucharzyk K."/>
            <person name="Murdoch R.W."/>
            <person name="Higgins S."/>
            <person name="Loffler F."/>
        </authorList>
    </citation>
    <scope>NUCLEOTIDE SEQUENCE</scope>
</reference>
<protein>
    <recommendedName>
        <fullName evidence="2">histidine kinase</fullName>
        <ecNumber evidence="2">2.7.13.3</ecNumber>
    </recommendedName>
</protein>
<keyword evidence="8" id="KW-0812">Transmembrane</keyword>
<evidence type="ECO:0000256" key="7">
    <source>
        <dbReference type="ARBA" id="ARBA00022840"/>
    </source>
</evidence>
<accession>A0A644SQN1</accession>
<evidence type="ECO:0000259" key="9">
    <source>
        <dbReference type="Pfam" id="PF02518"/>
    </source>
</evidence>
<evidence type="ECO:0000256" key="3">
    <source>
        <dbReference type="ARBA" id="ARBA00022553"/>
    </source>
</evidence>
<feature type="domain" description="Signal transduction histidine kinase subgroup 3 dimerisation and phosphoacceptor" evidence="10">
    <location>
        <begin position="705"/>
        <end position="766"/>
    </location>
</feature>
<proteinExistence type="predicted"/>
<dbReference type="Gene3D" id="2.60.40.10">
    <property type="entry name" value="Immunoglobulins"/>
    <property type="match status" value="1"/>
</dbReference>
<dbReference type="GO" id="GO:0005524">
    <property type="term" value="F:ATP binding"/>
    <property type="evidence" value="ECO:0007669"/>
    <property type="project" value="UniProtKB-KW"/>
</dbReference>
<dbReference type="PANTHER" id="PTHR24421:SF10">
    <property type="entry name" value="NITRATE_NITRITE SENSOR PROTEIN NARQ"/>
    <property type="match status" value="1"/>
</dbReference>
<keyword evidence="8" id="KW-1133">Transmembrane helix</keyword>
<organism evidence="11">
    <name type="scientific">bioreactor metagenome</name>
    <dbReference type="NCBI Taxonomy" id="1076179"/>
    <lineage>
        <taxon>unclassified sequences</taxon>
        <taxon>metagenomes</taxon>
        <taxon>ecological metagenomes</taxon>
    </lineage>
</organism>
<dbReference type="GO" id="GO:0000155">
    <property type="term" value="F:phosphorelay sensor kinase activity"/>
    <property type="evidence" value="ECO:0007669"/>
    <property type="project" value="InterPro"/>
</dbReference>
<dbReference type="Gene3D" id="1.20.5.1930">
    <property type="match status" value="1"/>
</dbReference>
<dbReference type="Gene3D" id="3.30.565.10">
    <property type="entry name" value="Histidine kinase-like ATPase, C-terminal domain"/>
    <property type="match status" value="1"/>
</dbReference>
<evidence type="ECO:0000256" key="5">
    <source>
        <dbReference type="ARBA" id="ARBA00022741"/>
    </source>
</evidence>
<feature type="transmembrane region" description="Helical" evidence="8">
    <location>
        <begin position="663"/>
        <end position="681"/>
    </location>
</feature>
<feature type="domain" description="Histidine kinase/HSP90-like ATPase" evidence="9">
    <location>
        <begin position="813"/>
        <end position="893"/>
    </location>
</feature>
<dbReference type="InterPro" id="IPR013783">
    <property type="entry name" value="Ig-like_fold"/>
</dbReference>
<keyword evidence="6" id="KW-0418">Kinase</keyword>
<evidence type="ECO:0000256" key="1">
    <source>
        <dbReference type="ARBA" id="ARBA00000085"/>
    </source>
</evidence>
<dbReference type="GO" id="GO:0046983">
    <property type="term" value="F:protein dimerization activity"/>
    <property type="evidence" value="ECO:0007669"/>
    <property type="project" value="InterPro"/>
</dbReference>
<dbReference type="Pfam" id="PF07730">
    <property type="entry name" value="HisKA_3"/>
    <property type="match status" value="1"/>
</dbReference>
<dbReference type="InterPro" id="IPR036890">
    <property type="entry name" value="HATPase_C_sf"/>
</dbReference>
<dbReference type="GO" id="GO:0016020">
    <property type="term" value="C:membrane"/>
    <property type="evidence" value="ECO:0007669"/>
    <property type="project" value="InterPro"/>
</dbReference>
<evidence type="ECO:0000259" key="10">
    <source>
        <dbReference type="Pfam" id="PF07730"/>
    </source>
</evidence>
<dbReference type="SUPFAM" id="SSF50998">
    <property type="entry name" value="Quinoprotein alcohol dehydrogenase-like"/>
    <property type="match status" value="1"/>
</dbReference>
<keyword evidence="5" id="KW-0547">Nucleotide-binding</keyword>
<comment type="caution">
    <text evidence="11">The sequence shown here is derived from an EMBL/GenBank/DDBJ whole genome shotgun (WGS) entry which is preliminary data.</text>
</comment>
<dbReference type="InterPro" id="IPR050482">
    <property type="entry name" value="Sensor_HK_TwoCompSys"/>
</dbReference>
<keyword evidence="7" id="KW-0067">ATP-binding</keyword>
<dbReference type="Pfam" id="PF07494">
    <property type="entry name" value="Reg_prop"/>
    <property type="match status" value="1"/>
</dbReference>
<comment type="catalytic activity">
    <reaction evidence="1">
        <text>ATP + protein L-histidine = ADP + protein N-phospho-L-histidine.</text>
        <dbReference type="EC" id="2.7.13.3"/>
    </reaction>
</comment>
<dbReference type="EMBL" id="VSSQ01000002">
    <property type="protein sequence ID" value="MPL56041.1"/>
    <property type="molecule type" value="Genomic_DNA"/>
</dbReference>
<dbReference type="Pfam" id="PF02518">
    <property type="entry name" value="HATPase_c"/>
    <property type="match status" value="1"/>
</dbReference>
<keyword evidence="3" id="KW-0597">Phosphoprotein</keyword>
<dbReference type="InterPro" id="IPR011712">
    <property type="entry name" value="Sig_transdc_His_kin_sub3_dim/P"/>
</dbReference>
<dbReference type="Gene3D" id="2.130.10.10">
    <property type="entry name" value="YVTN repeat-like/Quinoprotein amine dehydrogenase"/>
    <property type="match status" value="2"/>
</dbReference>
<evidence type="ECO:0000256" key="2">
    <source>
        <dbReference type="ARBA" id="ARBA00012438"/>
    </source>
</evidence>
<evidence type="ECO:0000256" key="4">
    <source>
        <dbReference type="ARBA" id="ARBA00022679"/>
    </source>
</evidence>
<dbReference type="PANTHER" id="PTHR24421">
    <property type="entry name" value="NITRATE/NITRITE SENSOR PROTEIN NARX-RELATED"/>
    <property type="match status" value="1"/>
</dbReference>
<keyword evidence="8" id="KW-0472">Membrane</keyword>
<dbReference type="InterPro" id="IPR003594">
    <property type="entry name" value="HATPase_dom"/>
</dbReference>
<dbReference type="SUPFAM" id="SSF55874">
    <property type="entry name" value="ATPase domain of HSP90 chaperone/DNA topoisomerase II/histidine kinase"/>
    <property type="match status" value="1"/>
</dbReference>
<dbReference type="EC" id="2.7.13.3" evidence="2"/>
<name>A0A644SQN1_9ZZZZ</name>
<evidence type="ECO:0000313" key="11">
    <source>
        <dbReference type="EMBL" id="MPL56041.1"/>
    </source>
</evidence>
<dbReference type="InterPro" id="IPR015943">
    <property type="entry name" value="WD40/YVTN_repeat-like_dom_sf"/>
</dbReference>
<evidence type="ECO:0000256" key="8">
    <source>
        <dbReference type="SAM" id="Phobius"/>
    </source>
</evidence>
<sequence>MLANFFYKYLYSKNKKVVGLFFIVLSSFLFSQEASIIENITETEGLPSNYVFNANEDQNGVIWLGTDKGLATYQDGEWITLDVDNGMPGNYINKAISDKKNGLLIYLSERGLYYFDTNKRRITVKYPSLGNLILRDFKISNYNSNYILINGVNHKTNQEKFYAIDISNVKTLIPLHIEQNSIFLEGKNSKIKLADRDFLLQNDKIVLNRFTLEKIENFIIRKQNGKIIDTLSEKNGLGNNSINHILKTSKNDVIISTLGGGISIIRNNNPKITFNHKSINARQILTFDNKQYILADGFLYIIQGDKILSKIFLRKDALTFHLDGDFLYLGSFAGLETYKMNGNQLQFINLFPFTAGVSKILKFNNQIIFTTYGGGFFVKNGNSVTKYQNKPFDNIENLFKIKQGYGMVSYESGLSILDEKLNFISHINKKNGLHSNFVTTVFADTDTVYIGARKGIAQWYDNKIVKTFKAEEGFSGNLTRLIFRDVKNRIWVLTDKDLLLKTKNILKPIGSIRILDNHEDLILKGDYSASNHKLTVVSKNKITVIDLDKIVPNTMVKSTEISKILHDGEPGNLGEKIYFEDHNRDIQFVFSSIDKNFLGKTTLFYKINKDAWKPFKEPRTLKFSHIDQGKYSLQIKSVNEDGYEKVMPHEIEFTVLGPFYIRWWFIVFTLLVAGLFLYNYVNEINKKKYIKRLNQLRVKHQLENERKRISRDLHDNIGAYVTSLISKIDKIKNSENTIGTAVTYDDVRLDAEKILALLRQTIWVLGNKDTNLIALYDNFKSYALKFLQTDDIKIIFEEEIENNRKFDATTGSGIFRIIQEALQNVYKHAHATKVEINVISKNKIIIYIKDNGHGFNPDNLREGNGLINMKERARELGFKLNIYSDSSGTTIELYEM</sequence>
<dbReference type="InterPro" id="IPR011047">
    <property type="entry name" value="Quinoprotein_ADH-like_sf"/>
</dbReference>